<dbReference type="KEGG" id="mcob:NCTC10184_00660"/>
<organism evidence="1 2">
    <name type="scientific">Mycoplasmopsis columbinasalis</name>
    <dbReference type="NCBI Taxonomy" id="114880"/>
    <lineage>
        <taxon>Bacteria</taxon>
        <taxon>Bacillati</taxon>
        <taxon>Mycoplasmatota</taxon>
        <taxon>Mycoplasmoidales</taxon>
        <taxon>Metamycoplasmataceae</taxon>
        <taxon>Mycoplasmopsis</taxon>
    </lineage>
</organism>
<dbReference type="EMBL" id="LR215043">
    <property type="protein sequence ID" value="VEU78416.1"/>
    <property type="molecule type" value="Genomic_DNA"/>
</dbReference>
<keyword evidence="2" id="KW-1185">Reference proteome</keyword>
<proteinExistence type="predicted"/>
<gene>
    <name evidence="1" type="ORF">NCTC10184_00660</name>
</gene>
<dbReference type="AlphaFoldDB" id="A0A449BB39"/>
<evidence type="ECO:0000313" key="1">
    <source>
        <dbReference type="EMBL" id="VEU78416.1"/>
    </source>
</evidence>
<sequence length="154" mass="17728">MNLQVLIVCDQVDAQELTKIHKIWTDFLTNNPTLKQYTQFALVNLGEFVPTTVGLQIYQSWPKLPATTTTFTMTLLTPTNFRALTKTQRSRLLHRYLSADFEAKAYHTRVKFLHTARMSQGGLSEAVLDFCYRIRFDLLKGVSELASQPRKDKN</sequence>
<dbReference type="Proteomes" id="UP000290876">
    <property type="component" value="Chromosome"/>
</dbReference>
<name>A0A449BB39_9BACT</name>
<reference evidence="1 2" key="1">
    <citation type="submission" date="2019-01" db="EMBL/GenBank/DDBJ databases">
        <authorList>
            <consortium name="Pathogen Informatics"/>
        </authorList>
    </citation>
    <scope>NUCLEOTIDE SEQUENCE [LARGE SCALE GENOMIC DNA]</scope>
    <source>
        <strain evidence="1 2">NCTC10184</strain>
    </source>
</reference>
<accession>A0A449BB39</accession>
<protein>
    <submittedName>
        <fullName evidence="1">Uncharacterized protein</fullName>
    </submittedName>
</protein>
<dbReference type="RefSeq" id="WP_129623238.1">
    <property type="nucleotide sequence ID" value="NZ_LR215043.1"/>
</dbReference>
<evidence type="ECO:0000313" key="2">
    <source>
        <dbReference type="Proteomes" id="UP000290876"/>
    </source>
</evidence>